<dbReference type="InterPro" id="IPR037066">
    <property type="entry name" value="Plug_dom_sf"/>
</dbReference>
<dbReference type="SUPFAM" id="SSF49464">
    <property type="entry name" value="Carboxypeptidase regulatory domain-like"/>
    <property type="match status" value="1"/>
</dbReference>
<dbReference type="Proteomes" id="UP000298616">
    <property type="component" value="Chromosome"/>
</dbReference>
<keyword evidence="2 7" id="KW-0813">Transport</keyword>
<keyword evidence="3 7" id="KW-1134">Transmembrane beta strand</keyword>
<accession>A0A4D7JQL7</accession>
<keyword evidence="10" id="KW-1185">Reference proteome</keyword>
<evidence type="ECO:0000256" key="2">
    <source>
        <dbReference type="ARBA" id="ARBA00022448"/>
    </source>
</evidence>
<dbReference type="GO" id="GO:0009279">
    <property type="term" value="C:cell outer membrane"/>
    <property type="evidence" value="ECO:0007669"/>
    <property type="project" value="UniProtKB-SubCell"/>
</dbReference>
<evidence type="ECO:0000313" key="10">
    <source>
        <dbReference type="Proteomes" id="UP000298616"/>
    </source>
</evidence>
<dbReference type="OrthoDB" id="9768177at2"/>
<dbReference type="Pfam" id="PF07715">
    <property type="entry name" value="Plug"/>
    <property type="match status" value="1"/>
</dbReference>
<dbReference type="InterPro" id="IPR036942">
    <property type="entry name" value="Beta-barrel_TonB_sf"/>
</dbReference>
<dbReference type="AlphaFoldDB" id="A0A4D7JQL7"/>
<organism evidence="9 10">
    <name type="scientific">Mangrovivirga cuniculi</name>
    <dbReference type="NCBI Taxonomy" id="2715131"/>
    <lineage>
        <taxon>Bacteria</taxon>
        <taxon>Pseudomonadati</taxon>
        <taxon>Bacteroidota</taxon>
        <taxon>Cytophagia</taxon>
        <taxon>Cytophagales</taxon>
        <taxon>Mangrovivirgaceae</taxon>
        <taxon>Mangrovivirga</taxon>
    </lineage>
</organism>
<reference evidence="9 10" key="1">
    <citation type="submission" date="2018-04" db="EMBL/GenBank/DDBJ databases">
        <title>Complete genome uncultured novel isolate.</title>
        <authorList>
            <person name="Merlino G."/>
        </authorList>
    </citation>
    <scope>NUCLEOTIDE SEQUENCE [LARGE SCALE GENOMIC DNA]</scope>
    <source>
        <strain evidence="10">R1DC9</strain>
    </source>
</reference>
<dbReference type="NCBIfam" id="TIGR04056">
    <property type="entry name" value="OMP_RagA_SusC"/>
    <property type="match status" value="1"/>
</dbReference>
<dbReference type="Pfam" id="PF13715">
    <property type="entry name" value="CarbopepD_reg_2"/>
    <property type="match status" value="1"/>
</dbReference>
<dbReference type="InterPro" id="IPR039426">
    <property type="entry name" value="TonB-dep_rcpt-like"/>
</dbReference>
<proteinExistence type="inferred from homology"/>
<dbReference type="InterPro" id="IPR008969">
    <property type="entry name" value="CarboxyPept-like_regulatory"/>
</dbReference>
<evidence type="ECO:0000256" key="4">
    <source>
        <dbReference type="ARBA" id="ARBA00022692"/>
    </source>
</evidence>
<evidence type="ECO:0000256" key="3">
    <source>
        <dbReference type="ARBA" id="ARBA00022452"/>
    </source>
</evidence>
<keyword evidence="4 7" id="KW-0812">Transmembrane</keyword>
<evidence type="ECO:0000256" key="7">
    <source>
        <dbReference type="PROSITE-ProRule" id="PRU01360"/>
    </source>
</evidence>
<dbReference type="RefSeq" id="WP_137088883.1">
    <property type="nucleotide sequence ID" value="NZ_CP028923.1"/>
</dbReference>
<evidence type="ECO:0000256" key="6">
    <source>
        <dbReference type="ARBA" id="ARBA00023237"/>
    </source>
</evidence>
<dbReference type="SUPFAM" id="SSF56935">
    <property type="entry name" value="Porins"/>
    <property type="match status" value="1"/>
</dbReference>
<name>A0A4D7JQL7_9BACT</name>
<evidence type="ECO:0000256" key="5">
    <source>
        <dbReference type="ARBA" id="ARBA00023136"/>
    </source>
</evidence>
<dbReference type="PROSITE" id="PS52016">
    <property type="entry name" value="TONB_DEPENDENT_REC_3"/>
    <property type="match status" value="1"/>
</dbReference>
<keyword evidence="5 7" id="KW-0472">Membrane</keyword>
<comment type="subcellular location">
    <subcellularLocation>
        <location evidence="1 7">Cell outer membrane</location>
        <topology evidence="1 7">Multi-pass membrane protein</topology>
    </subcellularLocation>
</comment>
<dbReference type="InterPro" id="IPR023996">
    <property type="entry name" value="TonB-dep_OMP_SusC/RagA"/>
</dbReference>
<evidence type="ECO:0000259" key="8">
    <source>
        <dbReference type="Pfam" id="PF07715"/>
    </source>
</evidence>
<dbReference type="KEGG" id="fpf:DCC35_00230"/>
<dbReference type="EMBL" id="CP028923">
    <property type="protein sequence ID" value="QCK13285.1"/>
    <property type="molecule type" value="Genomic_DNA"/>
</dbReference>
<dbReference type="Gene3D" id="2.170.130.10">
    <property type="entry name" value="TonB-dependent receptor, plug domain"/>
    <property type="match status" value="1"/>
</dbReference>
<dbReference type="InterPro" id="IPR012910">
    <property type="entry name" value="Plug_dom"/>
</dbReference>
<protein>
    <submittedName>
        <fullName evidence="9">SusC/RagA family TonB-linked outer membrane protein</fullName>
    </submittedName>
</protein>
<dbReference type="NCBIfam" id="TIGR04057">
    <property type="entry name" value="SusC_RagA_signa"/>
    <property type="match status" value="1"/>
</dbReference>
<feature type="domain" description="TonB-dependent receptor plug" evidence="8">
    <location>
        <begin position="127"/>
        <end position="233"/>
    </location>
</feature>
<evidence type="ECO:0000313" key="9">
    <source>
        <dbReference type="EMBL" id="QCK13285.1"/>
    </source>
</evidence>
<evidence type="ECO:0000256" key="1">
    <source>
        <dbReference type="ARBA" id="ARBA00004571"/>
    </source>
</evidence>
<gene>
    <name evidence="9" type="ORF">DCC35_00230</name>
</gene>
<sequence length="1038" mass="115700">MKIKLQNSGFALLSRKLILGVFALILLSATAYSQEREISGQVTDPEGFGLPGASVLIEGTNNGTVTDADGNYSLNVPLDAENLVFSFIGYQSKTISINGRSTIDVNLEEDIAALDEIVVVGYGTQKRKDVTGAITGIDEQVLQERGTTSPAQALQGSVAGVQVSNSTGRVGDGFQIDIRGQGTLDGDVSPLFVVDGAIVDNIDFLNPQDIASMDILKDASSAAIYGSRGSNGVVIIQTKGGKNIPSGTTVSFDAFYGFKDPARLPEMMSYEKWRYYHMSAYLATTSDLEDLTPEEYYDRVASEGSNAVLRTRFENLDGFDWYDAVLQQGQQSNYNLAISHRNGKSAYSVGIGYQNETGNIQNEGLDKFTLRSSIDQQMSDKLKLGSNLTVSLNELERGNATAMRDAFRLNPFLSPWAIDENYNEIVGELFPQPGKLTDPVTGDFVINKTSTWNPLIEINNTSDEQRQWNVLGNLYLNYDILDYLSFRTQFSASLQSYRRGYFSGALTEDGASNGGLPLSGMDNFQNFNYSWDNQLNFNKDFGDHSINAMALQSVFVDRTETSSLSSRFQPFETDYYNIGSGLPSTYNVGSYFEQSQLLSYALRVNYGYKDKYLLTVTNRWDGSSRLGVGNEWESFPSAAVAWRMSNEDFIRDLNSISDLKLRVSYGSTGNYNVDPYSSINRLDQQTFYNFGGTIANGWIPGSLANKNLTWERTNEINIGLDYSLFNYRVNGSIDYYNRLSKDVLLTQTLPYETGYSEIRANSAEIRNSGVEIMLRTVNVETDKIRWETTLTFTKNTNTLESIYGQSEVPDIGNGWFPGEPVDVHYNYVFDGIWQANETDEAESYNQTEGQAKVQDLNNDGRITANGDRKILGSIFPDWNGGLISRLNVLNFDFTFTITAVQGVLAYSNFHENFTNTRDRGRQKLDIDWYVPENNVGVPSQASNNYPQPRNMGTYWRNDGVGYYRDASYVKVNNISLGYSLPQSALDRMGVKNLRVYVNVLNPFVFTEYEGWDPEWADASLNVGRVGSVTTQLGLSLKF</sequence>
<comment type="similarity">
    <text evidence="7">Belongs to the TonB-dependent receptor family.</text>
</comment>
<dbReference type="InterPro" id="IPR023997">
    <property type="entry name" value="TonB-dep_OMP_SusC/RagA_CS"/>
</dbReference>
<dbReference type="Gene3D" id="2.60.40.1120">
    <property type="entry name" value="Carboxypeptidase-like, regulatory domain"/>
    <property type="match status" value="1"/>
</dbReference>
<dbReference type="Gene3D" id="2.40.170.20">
    <property type="entry name" value="TonB-dependent receptor, beta-barrel domain"/>
    <property type="match status" value="1"/>
</dbReference>
<keyword evidence="6 7" id="KW-0998">Cell outer membrane</keyword>